<organism evidence="2 3">
    <name type="scientific">Arthrobacter echini</name>
    <dbReference type="NCBI Taxonomy" id="1529066"/>
    <lineage>
        <taxon>Bacteria</taxon>
        <taxon>Bacillati</taxon>
        <taxon>Actinomycetota</taxon>
        <taxon>Actinomycetes</taxon>
        <taxon>Micrococcales</taxon>
        <taxon>Micrococcaceae</taxon>
        <taxon>Arthrobacter</taxon>
    </lineage>
</organism>
<evidence type="ECO:0000313" key="2">
    <source>
        <dbReference type="EMBL" id="TYD00431.1"/>
    </source>
</evidence>
<evidence type="ECO:0000313" key="3">
    <source>
        <dbReference type="Proteomes" id="UP000323410"/>
    </source>
</evidence>
<comment type="caution">
    <text evidence="2">The sequence shown here is derived from an EMBL/GenBank/DDBJ whole genome shotgun (WGS) entry which is preliminary data.</text>
</comment>
<protein>
    <submittedName>
        <fullName evidence="2">Uncharacterized protein</fullName>
    </submittedName>
</protein>
<proteinExistence type="predicted"/>
<dbReference type="Proteomes" id="UP000323410">
    <property type="component" value="Unassembled WGS sequence"/>
</dbReference>
<name>A0A5D0XV22_9MICC</name>
<sequence>MQRGRSTTNELKGDDMRLGQSALIVGVAAVLTGVAGCGSASDDVTGPAHTAPAQEPPSGSSIAALTREPTAEDQLPGFVAEIAVGNGIGDLDADSVRKVEEHDGVTYYLGVLNDDRSACVYSITSDNFLGGCSAGPGRVITNTPGADSGLVSVTLVTDGYSTDLLEQKGWTRIHRNILVH</sequence>
<reference evidence="2 3" key="1">
    <citation type="submission" date="2019-08" db="EMBL/GenBank/DDBJ databases">
        <title>Genone of Arthrobacter echini P9.</title>
        <authorList>
            <person name="Bowman J.P."/>
        </authorList>
    </citation>
    <scope>NUCLEOTIDE SEQUENCE [LARGE SCALE GENOMIC DNA]</scope>
    <source>
        <strain evidence="2 3">P9</strain>
    </source>
</reference>
<dbReference type="EMBL" id="VSLD01000001">
    <property type="protein sequence ID" value="TYD00431.1"/>
    <property type="molecule type" value="Genomic_DNA"/>
</dbReference>
<dbReference type="RefSeq" id="WP_148599733.1">
    <property type="nucleotide sequence ID" value="NZ_VSLD01000001.1"/>
</dbReference>
<evidence type="ECO:0000256" key="1">
    <source>
        <dbReference type="SAM" id="MobiDB-lite"/>
    </source>
</evidence>
<dbReference type="AlphaFoldDB" id="A0A5D0XV22"/>
<gene>
    <name evidence="2" type="ORF">FQ377_03010</name>
</gene>
<accession>A0A5D0XV22</accession>
<keyword evidence="3" id="KW-1185">Reference proteome</keyword>
<dbReference type="OrthoDB" id="4952992at2"/>
<feature type="region of interest" description="Disordered" evidence="1">
    <location>
        <begin position="41"/>
        <end position="61"/>
    </location>
</feature>